<gene>
    <name evidence="2" type="ORF">VI08_18075</name>
</gene>
<reference evidence="2 3" key="1">
    <citation type="submission" date="2015-03" db="EMBL/GenBank/DDBJ databases">
        <title>Draft genome sequence of Luteibacter yeojuensis strain SU11.</title>
        <authorList>
            <person name="Sulaiman J."/>
            <person name="Priya K."/>
            <person name="Chan K.-G."/>
        </authorList>
    </citation>
    <scope>NUCLEOTIDE SEQUENCE [LARGE SCALE GENOMIC DNA]</scope>
    <source>
        <strain evidence="2 3">SU11</strain>
    </source>
</reference>
<dbReference type="PATRIC" id="fig|345309.4.peg.3422"/>
<dbReference type="InterPro" id="IPR002645">
    <property type="entry name" value="STAS_dom"/>
</dbReference>
<evidence type="ECO:0000313" key="2">
    <source>
        <dbReference type="EMBL" id="KJV27220.1"/>
    </source>
</evidence>
<comment type="caution">
    <text evidence="2">The sequence shown here is derived from an EMBL/GenBank/DDBJ whole genome shotgun (WGS) entry which is preliminary data.</text>
</comment>
<dbReference type="Proteomes" id="UP000033651">
    <property type="component" value="Unassembled WGS sequence"/>
</dbReference>
<dbReference type="OrthoDB" id="6199434at2"/>
<dbReference type="InterPro" id="IPR058548">
    <property type="entry name" value="MlaB-like_STAS"/>
</dbReference>
<dbReference type="RefSeq" id="WP_045831031.1">
    <property type="nucleotide sequence ID" value="NZ_JZRB01000050.1"/>
</dbReference>
<keyword evidence="3" id="KW-1185">Reference proteome</keyword>
<sequence length="105" mass="10477">MAKKSPQDAIAAPLALEADLRIGAAPALRDTLLAALNAGAAVQLDGNAVAQVDTAALQVLAAFSRDARAASVPVAWLGASDTLRRGVTVLGLDALIELPAPAGVN</sequence>
<dbReference type="EMBL" id="JZRB01000050">
    <property type="protein sequence ID" value="KJV27220.1"/>
    <property type="molecule type" value="Genomic_DNA"/>
</dbReference>
<dbReference type="InterPro" id="IPR052746">
    <property type="entry name" value="MlaB_ABC_Transporter"/>
</dbReference>
<organism evidence="2 3">
    <name type="scientific">Luteibacter yeojuensis</name>
    <dbReference type="NCBI Taxonomy" id="345309"/>
    <lineage>
        <taxon>Bacteria</taxon>
        <taxon>Pseudomonadati</taxon>
        <taxon>Pseudomonadota</taxon>
        <taxon>Gammaproteobacteria</taxon>
        <taxon>Lysobacterales</taxon>
        <taxon>Rhodanobacteraceae</taxon>
        <taxon>Luteibacter</taxon>
    </lineage>
</organism>
<name>A0A0F3K7H2_9GAMM</name>
<proteinExistence type="predicted"/>
<dbReference type="SUPFAM" id="SSF52091">
    <property type="entry name" value="SpoIIaa-like"/>
    <property type="match status" value="1"/>
</dbReference>
<protein>
    <recommendedName>
        <fullName evidence="1">STAS domain-containing protein</fullName>
    </recommendedName>
</protein>
<accession>A0A0F3K7H2</accession>
<evidence type="ECO:0000259" key="1">
    <source>
        <dbReference type="PROSITE" id="PS50801"/>
    </source>
</evidence>
<dbReference type="Pfam" id="PF13466">
    <property type="entry name" value="STAS_2"/>
    <property type="match status" value="1"/>
</dbReference>
<dbReference type="PANTHER" id="PTHR35849">
    <property type="entry name" value="BLR2341 PROTEIN"/>
    <property type="match status" value="1"/>
</dbReference>
<dbReference type="PANTHER" id="PTHR35849:SF2">
    <property type="entry name" value="BLR2341 PROTEIN"/>
    <property type="match status" value="1"/>
</dbReference>
<dbReference type="PROSITE" id="PS50801">
    <property type="entry name" value="STAS"/>
    <property type="match status" value="1"/>
</dbReference>
<dbReference type="AlphaFoldDB" id="A0A0F3K7H2"/>
<feature type="domain" description="STAS" evidence="1">
    <location>
        <begin position="14"/>
        <end position="105"/>
    </location>
</feature>
<dbReference type="InterPro" id="IPR036513">
    <property type="entry name" value="STAS_dom_sf"/>
</dbReference>
<evidence type="ECO:0000313" key="3">
    <source>
        <dbReference type="Proteomes" id="UP000033651"/>
    </source>
</evidence>
<dbReference type="Gene3D" id="3.30.750.24">
    <property type="entry name" value="STAS domain"/>
    <property type="match status" value="1"/>
</dbReference>